<protein>
    <recommendedName>
        <fullName evidence="1">Hermansky-Pudlak syndrome 5 protein homolog</fullName>
    </recommendedName>
</protein>
<dbReference type="Pfam" id="PF23756">
    <property type="entry name" value="Beta-prop_HPS5"/>
    <property type="match status" value="1"/>
</dbReference>
<dbReference type="Proteomes" id="UP000011518">
    <property type="component" value="Unassembled WGS sequence"/>
</dbReference>
<dbReference type="GO" id="GO:0048066">
    <property type="term" value="P:developmental pigmentation"/>
    <property type="evidence" value="ECO:0007669"/>
    <property type="project" value="TreeGrafter"/>
</dbReference>
<name>L9L6M5_TUPCH</name>
<dbReference type="PIRSF" id="PIRSF037475">
    <property type="entry name" value="BLOC-2_complex_Hps5"/>
    <property type="match status" value="1"/>
</dbReference>
<gene>
    <name evidence="5" type="ORF">TREES_T100011574</name>
</gene>
<feature type="region of interest" description="Disordered" evidence="2">
    <location>
        <begin position="397"/>
        <end position="445"/>
    </location>
</feature>
<feature type="domain" description="HPS5-like beta-propeller" evidence="3">
    <location>
        <begin position="74"/>
        <end position="190"/>
    </location>
</feature>
<organism evidence="5 6">
    <name type="scientific">Tupaia chinensis</name>
    <name type="common">Chinese tree shrew</name>
    <name type="synonym">Tupaia belangeri chinensis</name>
    <dbReference type="NCBI Taxonomy" id="246437"/>
    <lineage>
        <taxon>Eukaryota</taxon>
        <taxon>Metazoa</taxon>
        <taxon>Chordata</taxon>
        <taxon>Craniata</taxon>
        <taxon>Vertebrata</taxon>
        <taxon>Euteleostomi</taxon>
        <taxon>Mammalia</taxon>
        <taxon>Eutheria</taxon>
        <taxon>Euarchontoglires</taxon>
        <taxon>Scandentia</taxon>
        <taxon>Tupaiidae</taxon>
        <taxon>Tupaia</taxon>
    </lineage>
</organism>
<comment type="subunit">
    <text evidence="1">Component of the biogenesis of lysosome-related organelles complex-2 (or BLOC2) composed of HPS3, HPS5 and HPS6.</text>
</comment>
<dbReference type="InterPro" id="IPR035431">
    <property type="entry name" value="HPS5"/>
</dbReference>
<feature type="domain" description="HPS5 TPR" evidence="4">
    <location>
        <begin position="555"/>
        <end position="779"/>
    </location>
</feature>
<reference evidence="6" key="1">
    <citation type="submission" date="2012-07" db="EMBL/GenBank/DDBJ databases">
        <title>Genome of the Chinese tree shrew, a rising model animal genetically related to primates.</title>
        <authorList>
            <person name="Zhang G."/>
            <person name="Fan Y."/>
            <person name="Yao Y."/>
            <person name="Huang Z."/>
        </authorList>
    </citation>
    <scope>NUCLEOTIDE SEQUENCE [LARGE SCALE GENOMIC DNA]</scope>
</reference>
<comment type="similarity">
    <text evidence="1">Belongs to the HPS5 family.</text>
</comment>
<feature type="region of interest" description="Disordered" evidence="2">
    <location>
        <begin position="311"/>
        <end position="347"/>
    </location>
</feature>
<dbReference type="InParanoid" id="L9L6M5"/>
<comment type="function">
    <text evidence="1">May regulate the synthesis and function of lysosomes and of highly specialized organelles, such as melanosomes and platelet dense granules.</text>
</comment>
<keyword evidence="1" id="KW-0963">Cytoplasm</keyword>
<reference evidence="6" key="2">
    <citation type="journal article" date="2013" name="Nat. Commun.">
        <title>Genome of the Chinese tree shrew.</title>
        <authorList>
            <person name="Fan Y."/>
            <person name="Huang Z.Y."/>
            <person name="Cao C.C."/>
            <person name="Chen C.S."/>
            <person name="Chen Y.X."/>
            <person name="Fan D.D."/>
            <person name="He J."/>
            <person name="Hou H.L."/>
            <person name="Hu L."/>
            <person name="Hu X.T."/>
            <person name="Jiang X.T."/>
            <person name="Lai R."/>
            <person name="Lang Y.S."/>
            <person name="Liang B."/>
            <person name="Liao S.G."/>
            <person name="Mu D."/>
            <person name="Ma Y.Y."/>
            <person name="Niu Y.Y."/>
            <person name="Sun X.Q."/>
            <person name="Xia J.Q."/>
            <person name="Xiao J."/>
            <person name="Xiong Z.Q."/>
            <person name="Xu L."/>
            <person name="Yang L."/>
            <person name="Zhang Y."/>
            <person name="Zhao W."/>
            <person name="Zhao X.D."/>
            <person name="Zheng Y.T."/>
            <person name="Zhou J.M."/>
            <person name="Zhu Y.B."/>
            <person name="Zhang G.J."/>
            <person name="Wang J."/>
            <person name="Yao Y.G."/>
        </authorList>
    </citation>
    <scope>NUCLEOTIDE SEQUENCE [LARGE SCALE GENOMIC DNA]</scope>
</reference>
<evidence type="ECO:0000259" key="4">
    <source>
        <dbReference type="Pfam" id="PF23758"/>
    </source>
</evidence>
<dbReference type="AlphaFoldDB" id="L9L6M5"/>
<dbReference type="PANTHER" id="PTHR23287">
    <property type="entry name" value="RUBY-EYE2-LIKE PROTEIN"/>
    <property type="match status" value="1"/>
</dbReference>
<feature type="compositionally biased region" description="Acidic residues" evidence="2">
    <location>
        <begin position="410"/>
        <end position="420"/>
    </location>
</feature>
<dbReference type="PANTHER" id="PTHR23287:SF18">
    <property type="entry name" value="BLOC-2 COMPLEX MEMBER HPS5"/>
    <property type="match status" value="1"/>
</dbReference>
<dbReference type="InterPro" id="IPR056499">
    <property type="entry name" value="Beta-prop_HPS5-like"/>
</dbReference>
<dbReference type="GO" id="GO:0031084">
    <property type="term" value="C:BLOC-2 complex"/>
    <property type="evidence" value="ECO:0007669"/>
    <property type="project" value="UniProtKB-UniRule"/>
</dbReference>
<comment type="subcellular location">
    <subcellularLocation>
        <location evidence="1">Cytoplasm</location>
        <location evidence="1">Cytosol</location>
    </subcellularLocation>
</comment>
<keyword evidence="6" id="KW-1185">Reference proteome</keyword>
<dbReference type="STRING" id="246437.L9L6M5"/>
<proteinExistence type="inferred from homology"/>
<evidence type="ECO:0000313" key="5">
    <source>
        <dbReference type="EMBL" id="ELW70750.1"/>
    </source>
</evidence>
<dbReference type="InterPro" id="IPR056445">
    <property type="entry name" value="TPR_HPS5"/>
</dbReference>
<evidence type="ECO:0000313" key="6">
    <source>
        <dbReference type="Proteomes" id="UP000011518"/>
    </source>
</evidence>
<evidence type="ECO:0000256" key="1">
    <source>
        <dbReference type="PIRNR" id="PIRNR037475"/>
    </source>
</evidence>
<feature type="compositionally biased region" description="Basic and acidic residues" evidence="2">
    <location>
        <begin position="314"/>
        <end position="327"/>
    </location>
</feature>
<sequence>MTFVPVIPESYSHVLAEFESLDPLLSALRLDSSRLKCTSISVSRKWLALGSSGGGLNLIQKDGWKHRLFLSHRAAAAFVMFPVQTITTVDSCVVQLDYLDGRLLVSSLTRSFLCDTEREKFWKIGNKERDGEYGACFFPGRCSGGQQPLIYCARPGSRMWEVNFDGEVLSTHQFKKLLSLPPLPVISLSEHCVLTWTERGIYIFIPQNVQVLLWSEVKDILDVAVYKNELFCLHLDGKVSHLSLLSVERCVERLLRRGLWNLAAHTCCLFQNSVIASRESFSILDSGIYRIISSRRGSQSDEDSCSLHSQTFSEDERLKEFPSHQEEDQPDQCCGPHGNEENTPHIPVTFETDKSETFLPFGLPLPFRSPSPLMSLQAVKESVSSFVRKTTEKIGTLHTSPDLKVRPEPGGDEQACEEDASSVICPKEEDTEEKNEETSQPAEEDRFQELRVATAEAMAKLEDPLVLFEPKSLRMVLQQWLAQLEKEFAMKDFSSISDTGNSSMKLSQDAQLFDESKKGMLDEENEKGYSLGNEETVDQVCSPSSSQTEPSDGHFQVCSPCTIANSLQKDLAELTALCLELRVLNSKTDSSSGHVDHISLQCSPEILACQFLKKYFFLLDLKRAKESIKFSYANSPCIWDTFIQGLQEMASSNPTYLEMEEGDLPTRLKLLDDSVPFDSPLLIAYASRLYDKFGESALRSLIKFYPSILPSDIMQLCHRHPAQFLAYLDSLVKSRPDDQRSAFLESLLQPESLRLDWLLLAVSHDAPPSTRTMDDEGYPSFWPGYLTLCLELERRREAFACIVCLNDMSLMEGDNGWIPETVEEWKLLLHLVQNKRTKPGPQESLNGNVGDEPSPINLENVALLLAKALGPDRAWSLLQECGLALELSEKFTKTCNILRIAEKRQRYSHALSMVL</sequence>
<feature type="domain" description="HPS5 TPR" evidence="4">
    <location>
        <begin position="781"/>
        <end position="896"/>
    </location>
</feature>
<dbReference type="Pfam" id="PF23758">
    <property type="entry name" value="TPR_HPS5"/>
    <property type="match status" value="2"/>
</dbReference>
<accession>L9L6M5</accession>
<evidence type="ECO:0000256" key="2">
    <source>
        <dbReference type="SAM" id="MobiDB-lite"/>
    </source>
</evidence>
<dbReference type="EMBL" id="KB320485">
    <property type="protein sequence ID" value="ELW70750.1"/>
    <property type="molecule type" value="Genomic_DNA"/>
</dbReference>
<dbReference type="GO" id="GO:0005829">
    <property type="term" value="C:cytosol"/>
    <property type="evidence" value="ECO:0007669"/>
    <property type="project" value="UniProtKB-SubCell"/>
</dbReference>
<dbReference type="FunCoup" id="L9L6M5">
    <property type="interactions" value="986"/>
</dbReference>
<evidence type="ECO:0000259" key="3">
    <source>
        <dbReference type="Pfam" id="PF23756"/>
    </source>
</evidence>